<dbReference type="GO" id="GO:0005524">
    <property type="term" value="F:ATP binding"/>
    <property type="evidence" value="ECO:0007669"/>
    <property type="project" value="UniProtKB-UniRule"/>
</dbReference>
<evidence type="ECO:0000256" key="4">
    <source>
        <dbReference type="ARBA" id="ARBA00012961"/>
    </source>
</evidence>
<evidence type="ECO:0000256" key="13">
    <source>
        <dbReference type="HAMAP-Rule" id="MF_00328"/>
    </source>
</evidence>
<dbReference type="Proteomes" id="UP000315525">
    <property type="component" value="Unassembled WGS sequence"/>
</dbReference>
<dbReference type="GO" id="GO:0005829">
    <property type="term" value="C:cytosol"/>
    <property type="evidence" value="ECO:0007669"/>
    <property type="project" value="TreeGrafter"/>
</dbReference>
<evidence type="ECO:0000313" key="16">
    <source>
        <dbReference type="Proteomes" id="UP000315525"/>
    </source>
</evidence>
<dbReference type="AlphaFoldDB" id="A0A523UR65"/>
<dbReference type="InterPro" id="IPR017665">
    <property type="entry name" value="Guanylate_kinase"/>
</dbReference>
<sequence length="211" mass="23601">MAKRTKLAELAKKEVKVAFPIVVTAPSGTGKTSICRAVAKELKDVNYSVSVTTRSPRKGEKNGKDYIFVDEKRFRQLAAAGELVEWAVVYGSHYGTPKKMLEENLGKGRCVILALDHNGGESIKKNYSGTVLVYLLPPSMTELRRRLSGRDTDPSSSVQMRLRSARKELLHAKKYDYLVVNKKLSDTVGTLKAIIAAESHRRERYGQIEFQ</sequence>
<proteinExistence type="inferred from homology"/>
<feature type="binding site" evidence="13">
    <location>
        <begin position="25"/>
        <end position="32"/>
    </location>
    <ligand>
        <name>ATP</name>
        <dbReference type="ChEBI" id="CHEBI:30616"/>
    </ligand>
</feature>
<comment type="catalytic activity">
    <reaction evidence="12 13">
        <text>GMP + ATP = GDP + ADP</text>
        <dbReference type="Rhea" id="RHEA:20780"/>
        <dbReference type="ChEBI" id="CHEBI:30616"/>
        <dbReference type="ChEBI" id="CHEBI:58115"/>
        <dbReference type="ChEBI" id="CHEBI:58189"/>
        <dbReference type="ChEBI" id="CHEBI:456216"/>
        <dbReference type="EC" id="2.7.4.8"/>
    </reaction>
</comment>
<dbReference type="PANTHER" id="PTHR23117:SF13">
    <property type="entry name" value="GUANYLATE KINASE"/>
    <property type="match status" value="1"/>
</dbReference>
<dbReference type="PROSITE" id="PS00856">
    <property type="entry name" value="GUANYLATE_KINASE_1"/>
    <property type="match status" value="1"/>
</dbReference>
<keyword evidence="10 13" id="KW-0067">ATP-binding</keyword>
<feature type="domain" description="Guanylate kinase-like" evidence="14">
    <location>
        <begin position="18"/>
        <end position="196"/>
    </location>
</feature>
<dbReference type="EC" id="2.7.4.8" evidence="4 13"/>
<dbReference type="PANTHER" id="PTHR23117">
    <property type="entry name" value="GUANYLATE KINASE-RELATED"/>
    <property type="match status" value="1"/>
</dbReference>
<dbReference type="InterPro" id="IPR008144">
    <property type="entry name" value="Guanylate_kin-like_dom"/>
</dbReference>
<dbReference type="InterPro" id="IPR027417">
    <property type="entry name" value="P-loop_NTPase"/>
</dbReference>
<organism evidence="15 16">
    <name type="scientific">candidate division TA06 bacterium</name>
    <dbReference type="NCBI Taxonomy" id="2250710"/>
    <lineage>
        <taxon>Bacteria</taxon>
        <taxon>Bacteria division TA06</taxon>
    </lineage>
</organism>
<dbReference type="InterPro" id="IPR020590">
    <property type="entry name" value="Guanylate_kinase_CS"/>
</dbReference>
<comment type="similarity">
    <text evidence="3 13">Belongs to the guanylate kinase family.</text>
</comment>
<evidence type="ECO:0000256" key="2">
    <source>
        <dbReference type="ARBA" id="ARBA00004496"/>
    </source>
</evidence>
<dbReference type="Pfam" id="PF00625">
    <property type="entry name" value="Guanylate_kin"/>
    <property type="match status" value="1"/>
</dbReference>
<evidence type="ECO:0000256" key="7">
    <source>
        <dbReference type="ARBA" id="ARBA00022679"/>
    </source>
</evidence>
<dbReference type="Gene3D" id="3.30.63.10">
    <property type="entry name" value="Guanylate Kinase phosphate binding domain"/>
    <property type="match status" value="1"/>
</dbReference>
<evidence type="ECO:0000256" key="9">
    <source>
        <dbReference type="ARBA" id="ARBA00022777"/>
    </source>
</evidence>
<protein>
    <recommendedName>
        <fullName evidence="5 13">Guanylate kinase</fullName>
        <ecNumber evidence="4 13">2.7.4.8</ecNumber>
    </recommendedName>
    <alternativeName>
        <fullName evidence="11 13">GMP kinase</fullName>
    </alternativeName>
</protein>
<keyword evidence="9 13" id="KW-0418">Kinase</keyword>
<dbReference type="HAMAP" id="MF_00328">
    <property type="entry name" value="Guanylate_kinase"/>
    <property type="match status" value="1"/>
</dbReference>
<name>A0A523UR65_UNCT6</name>
<dbReference type="InterPro" id="IPR008145">
    <property type="entry name" value="GK/Ca_channel_bsu"/>
</dbReference>
<evidence type="ECO:0000256" key="3">
    <source>
        <dbReference type="ARBA" id="ARBA00005790"/>
    </source>
</evidence>
<keyword evidence="6 13" id="KW-0963">Cytoplasm</keyword>
<evidence type="ECO:0000256" key="12">
    <source>
        <dbReference type="ARBA" id="ARBA00048594"/>
    </source>
</evidence>
<dbReference type="SUPFAM" id="SSF52540">
    <property type="entry name" value="P-loop containing nucleoside triphosphate hydrolases"/>
    <property type="match status" value="1"/>
</dbReference>
<evidence type="ECO:0000256" key="1">
    <source>
        <dbReference type="ARBA" id="ARBA00003531"/>
    </source>
</evidence>
<dbReference type="CDD" id="cd00071">
    <property type="entry name" value="GMPK"/>
    <property type="match status" value="1"/>
</dbReference>
<comment type="caution">
    <text evidence="15">The sequence shown here is derived from an EMBL/GenBank/DDBJ whole genome shotgun (WGS) entry which is preliminary data.</text>
</comment>
<dbReference type="GO" id="GO:0004385">
    <property type="term" value="F:GMP kinase activity"/>
    <property type="evidence" value="ECO:0007669"/>
    <property type="project" value="UniProtKB-UniRule"/>
</dbReference>
<dbReference type="FunFam" id="3.30.63.10:FF:000005">
    <property type="entry name" value="Guanylate kinase"/>
    <property type="match status" value="1"/>
</dbReference>
<evidence type="ECO:0000256" key="8">
    <source>
        <dbReference type="ARBA" id="ARBA00022741"/>
    </source>
</evidence>
<gene>
    <name evidence="13" type="primary">gmk</name>
    <name evidence="15" type="ORF">E3J62_08755</name>
</gene>
<comment type="subcellular location">
    <subcellularLocation>
        <location evidence="2 13">Cytoplasm</location>
    </subcellularLocation>
</comment>
<evidence type="ECO:0000256" key="5">
    <source>
        <dbReference type="ARBA" id="ARBA00016296"/>
    </source>
</evidence>
<evidence type="ECO:0000313" key="15">
    <source>
        <dbReference type="EMBL" id="TET45018.1"/>
    </source>
</evidence>
<dbReference type="NCBIfam" id="TIGR03263">
    <property type="entry name" value="guanyl_kin"/>
    <property type="match status" value="1"/>
</dbReference>
<evidence type="ECO:0000256" key="11">
    <source>
        <dbReference type="ARBA" id="ARBA00030128"/>
    </source>
</evidence>
<evidence type="ECO:0000259" key="14">
    <source>
        <dbReference type="PROSITE" id="PS50052"/>
    </source>
</evidence>
<dbReference type="Gene3D" id="3.40.50.300">
    <property type="entry name" value="P-loop containing nucleotide triphosphate hydrolases"/>
    <property type="match status" value="1"/>
</dbReference>
<reference evidence="15 16" key="1">
    <citation type="submission" date="2019-03" db="EMBL/GenBank/DDBJ databases">
        <title>Metabolic potential of uncultured bacteria and archaea associated with petroleum seepage in deep-sea sediments.</title>
        <authorList>
            <person name="Dong X."/>
            <person name="Hubert C."/>
        </authorList>
    </citation>
    <scope>NUCLEOTIDE SEQUENCE [LARGE SCALE GENOMIC DNA]</scope>
    <source>
        <strain evidence="15">E44_bin18</strain>
    </source>
</reference>
<keyword evidence="7 13" id="KW-0808">Transferase</keyword>
<accession>A0A523UR65</accession>
<evidence type="ECO:0000256" key="10">
    <source>
        <dbReference type="ARBA" id="ARBA00022840"/>
    </source>
</evidence>
<keyword evidence="8 13" id="KW-0547">Nucleotide-binding</keyword>
<dbReference type="SMART" id="SM00072">
    <property type="entry name" value="GuKc"/>
    <property type="match status" value="1"/>
</dbReference>
<dbReference type="PROSITE" id="PS50052">
    <property type="entry name" value="GUANYLATE_KINASE_2"/>
    <property type="match status" value="1"/>
</dbReference>
<evidence type="ECO:0000256" key="6">
    <source>
        <dbReference type="ARBA" id="ARBA00022490"/>
    </source>
</evidence>
<dbReference type="EMBL" id="SOJN01000099">
    <property type="protein sequence ID" value="TET45018.1"/>
    <property type="molecule type" value="Genomic_DNA"/>
</dbReference>
<comment type="function">
    <text evidence="1 13">Essential for recycling GMP and indirectly, cGMP.</text>
</comment>